<dbReference type="Gene3D" id="2.40.30.170">
    <property type="match status" value="1"/>
</dbReference>
<dbReference type="InterPro" id="IPR050739">
    <property type="entry name" value="MFP"/>
</dbReference>
<keyword evidence="1" id="KW-0175">Coiled coil</keyword>
<dbReference type="OrthoDB" id="9811754at2"/>
<reference evidence="4 5" key="1">
    <citation type="submission" date="2019-04" db="EMBL/GenBank/DDBJ databases">
        <title>Phreatobacter aquaticus sp. nov.</title>
        <authorList>
            <person name="Choi A."/>
            <person name="Baek K."/>
        </authorList>
    </citation>
    <scope>NUCLEOTIDE SEQUENCE [LARGE SCALE GENOMIC DNA]</scope>
    <source>
        <strain evidence="4 5">NMCR1094</strain>
    </source>
</reference>
<feature type="region of interest" description="Disordered" evidence="2">
    <location>
        <begin position="43"/>
        <end position="90"/>
    </location>
</feature>
<dbReference type="EMBL" id="CP039865">
    <property type="protein sequence ID" value="QCK87460.1"/>
    <property type="molecule type" value="Genomic_DNA"/>
</dbReference>
<evidence type="ECO:0000259" key="3">
    <source>
        <dbReference type="Pfam" id="PF25963"/>
    </source>
</evidence>
<dbReference type="Gene3D" id="1.10.287.470">
    <property type="entry name" value="Helix hairpin bin"/>
    <property type="match status" value="2"/>
</dbReference>
<dbReference type="Proteomes" id="UP000298588">
    <property type="component" value="Chromosome"/>
</dbReference>
<gene>
    <name evidence="4" type="ORF">E8L99_17695</name>
</gene>
<dbReference type="PRINTS" id="PR01490">
    <property type="entry name" value="RTXTOXIND"/>
</dbReference>
<feature type="compositionally biased region" description="Low complexity" evidence="2">
    <location>
        <begin position="71"/>
        <end position="82"/>
    </location>
</feature>
<evidence type="ECO:0000313" key="4">
    <source>
        <dbReference type="EMBL" id="QCK87460.1"/>
    </source>
</evidence>
<evidence type="ECO:0000313" key="5">
    <source>
        <dbReference type="Proteomes" id="UP000298588"/>
    </source>
</evidence>
<evidence type="ECO:0000256" key="2">
    <source>
        <dbReference type="SAM" id="MobiDB-lite"/>
    </source>
</evidence>
<dbReference type="Gene3D" id="2.40.50.100">
    <property type="match status" value="1"/>
</dbReference>
<evidence type="ECO:0000256" key="1">
    <source>
        <dbReference type="SAM" id="Coils"/>
    </source>
</evidence>
<protein>
    <submittedName>
        <fullName evidence="4">HlyD family secretion protein</fullName>
    </submittedName>
</protein>
<dbReference type="SUPFAM" id="SSF111369">
    <property type="entry name" value="HlyD-like secretion proteins"/>
    <property type="match status" value="2"/>
</dbReference>
<feature type="coiled-coil region" evidence="1">
    <location>
        <begin position="248"/>
        <end position="296"/>
    </location>
</feature>
<name>A0A4D7QIE2_9HYPH</name>
<dbReference type="KEGG" id="paqt:E8L99_17695"/>
<dbReference type="GO" id="GO:0055085">
    <property type="term" value="P:transmembrane transport"/>
    <property type="evidence" value="ECO:0007669"/>
    <property type="project" value="InterPro"/>
</dbReference>
<proteinExistence type="predicted"/>
<dbReference type="AlphaFoldDB" id="A0A4D7QIE2"/>
<accession>A0A4D7QIE2</accession>
<dbReference type="PANTHER" id="PTHR30386:SF24">
    <property type="entry name" value="MULTIDRUG RESISTANCE EFFLUX PUMP"/>
    <property type="match status" value="1"/>
</dbReference>
<keyword evidence="5" id="KW-1185">Reference proteome</keyword>
<organism evidence="4 5">
    <name type="scientific">Phreatobacter aquaticus</name>
    <dbReference type="NCBI Taxonomy" id="2570229"/>
    <lineage>
        <taxon>Bacteria</taxon>
        <taxon>Pseudomonadati</taxon>
        <taxon>Pseudomonadota</taxon>
        <taxon>Alphaproteobacteria</taxon>
        <taxon>Hyphomicrobiales</taxon>
        <taxon>Phreatobacteraceae</taxon>
        <taxon>Phreatobacter</taxon>
    </lineage>
</organism>
<dbReference type="Pfam" id="PF25963">
    <property type="entry name" value="Beta-barrel_AAEA"/>
    <property type="match status" value="1"/>
</dbReference>
<dbReference type="PANTHER" id="PTHR30386">
    <property type="entry name" value="MEMBRANE FUSION SUBUNIT OF EMRAB-TOLC MULTIDRUG EFFLUX PUMP"/>
    <property type="match status" value="1"/>
</dbReference>
<sequence length="444" mass="46638">MPTEPFGSILSIKGNVLCVKDHEAAPCPRLAFRNTTSVLDSSAAKSDASLHEPAVPGGAPVAETAQPTRSAGPAKAAVAPAAPATPPARRGTGRKRILALIALAAVATGGWYGMDWWTTGRFIVSTDDAYVRADTTILAAKASGYVTEVLVRDNSAVKAGEILAKIDDGDYRLAVEAAAAKVATQDAVLARVDAQIAAQQTAVQQVRAQLGVYEVDIQRTTAALARAQQLIRNEFASQAALDTAKADRDRILAQVEQAKAGVASAEAQIGVLNGQRAEAEAQKVELANALARARRDLDFTLVRSPVDGVVGNRAVQVGQFVQPGTRLLAVVATASIYVEANLKETQLARVRPGEPVTLKVDAFGEQTLTGRVESIAPASGATFSLLPPENATGNFTKIVQRIPVRIVLDPQTVASGRLRPGMSVVVSIRTDREAEPARLGQVSR</sequence>
<dbReference type="InterPro" id="IPR058634">
    <property type="entry name" value="AaeA-lik-b-barrel"/>
</dbReference>
<feature type="domain" description="p-hydroxybenzoic acid efflux pump subunit AaeA-like beta-barrel" evidence="3">
    <location>
        <begin position="335"/>
        <end position="428"/>
    </location>
</feature>